<dbReference type="InterPro" id="IPR003462">
    <property type="entry name" value="ODC_Mu_crystall"/>
</dbReference>
<accession>A0A1I1LBE6</accession>
<protein>
    <submittedName>
        <fullName evidence="2">Ornithine cyclodeaminase</fullName>
    </submittedName>
</protein>
<organism evidence="2 3">
    <name type="scientific">Parapedobacter composti</name>
    <dbReference type="NCBI Taxonomy" id="623281"/>
    <lineage>
        <taxon>Bacteria</taxon>
        <taxon>Pseudomonadati</taxon>
        <taxon>Bacteroidota</taxon>
        <taxon>Sphingobacteriia</taxon>
        <taxon>Sphingobacteriales</taxon>
        <taxon>Sphingobacteriaceae</taxon>
        <taxon>Parapedobacter</taxon>
    </lineage>
</organism>
<dbReference type="RefSeq" id="WP_090974662.1">
    <property type="nucleotide sequence ID" value="NZ_FOLL01000018.1"/>
</dbReference>
<dbReference type="STRING" id="623281.SAMN05421747_11829"/>
<dbReference type="PANTHER" id="PTHR13812:SF19">
    <property type="entry name" value="KETIMINE REDUCTASE MU-CRYSTALLIN"/>
    <property type="match status" value="1"/>
</dbReference>
<gene>
    <name evidence="2" type="ORF">SAMN05421747_11829</name>
</gene>
<evidence type="ECO:0000313" key="3">
    <source>
        <dbReference type="Proteomes" id="UP000199577"/>
    </source>
</evidence>
<dbReference type="Pfam" id="PF02423">
    <property type="entry name" value="OCD_Mu_crystall"/>
    <property type="match status" value="1"/>
</dbReference>
<dbReference type="EMBL" id="FOLL01000018">
    <property type="protein sequence ID" value="SFC66860.1"/>
    <property type="molecule type" value="Genomic_DNA"/>
</dbReference>
<comment type="similarity">
    <text evidence="1">Belongs to the ornithine cyclodeaminase/mu-crystallin family.</text>
</comment>
<dbReference type="Gene3D" id="3.40.50.720">
    <property type="entry name" value="NAD(P)-binding Rossmann-like Domain"/>
    <property type="match status" value="1"/>
</dbReference>
<dbReference type="GO" id="GO:0019752">
    <property type="term" value="P:carboxylic acid metabolic process"/>
    <property type="evidence" value="ECO:0007669"/>
    <property type="project" value="UniProtKB-ARBA"/>
</dbReference>
<dbReference type="OrthoDB" id="9792005at2"/>
<evidence type="ECO:0000313" key="2">
    <source>
        <dbReference type="EMBL" id="SFC66860.1"/>
    </source>
</evidence>
<evidence type="ECO:0000256" key="1">
    <source>
        <dbReference type="ARBA" id="ARBA00008903"/>
    </source>
</evidence>
<dbReference type="Proteomes" id="UP000199577">
    <property type="component" value="Unassembled WGS sequence"/>
</dbReference>
<dbReference type="PIRSF" id="PIRSF001439">
    <property type="entry name" value="CryM"/>
    <property type="match status" value="1"/>
</dbReference>
<dbReference type="InterPro" id="IPR023401">
    <property type="entry name" value="ODC_N"/>
</dbReference>
<dbReference type="SUPFAM" id="SSF51735">
    <property type="entry name" value="NAD(P)-binding Rossmann-fold domains"/>
    <property type="match status" value="1"/>
</dbReference>
<sequence length="313" mass="34342">MIVIAEQQIREILNHRSLIDALATGFRERYEQPDRHHHFYRPAGSSENTLLLMPAWNDTYIGVKQVVSAPGNGAKGIPTIHGLYSLMDARTGQLMAVMDAGRLTAIRTACASALAARYLAPAHPTTLLVIGGGKVASELIPAHLAVRDYQKVLVWTRRKEAFDTFKRGLLPLSVPVIWERHLEEAVRKADVISCATLSEVPLVKGAWLRAGQHLDLIGSFKMGMREADNLAVSKSSIFVDSRYGALNESGELGIPAREGVIGQRDILADIKELCREEHDGRTTPEEITLFKSVGLAIEDLVAASLVYKSVSSR</sequence>
<reference evidence="3" key="1">
    <citation type="submission" date="2016-10" db="EMBL/GenBank/DDBJ databases">
        <authorList>
            <person name="Varghese N."/>
            <person name="Submissions S."/>
        </authorList>
    </citation>
    <scope>NUCLEOTIDE SEQUENCE [LARGE SCALE GENOMIC DNA]</scope>
    <source>
        <strain evidence="3">DSM 22900</strain>
    </source>
</reference>
<dbReference type="PANTHER" id="PTHR13812">
    <property type="entry name" value="KETIMINE REDUCTASE MU-CRYSTALLIN"/>
    <property type="match status" value="1"/>
</dbReference>
<dbReference type="NCBIfam" id="NF004793">
    <property type="entry name" value="PRK06141.1"/>
    <property type="match status" value="1"/>
</dbReference>
<dbReference type="FunFam" id="3.40.50.720:FF:000311">
    <property type="entry name" value="Ornithine cyclodeaminase"/>
    <property type="match status" value="1"/>
</dbReference>
<dbReference type="AlphaFoldDB" id="A0A1I1LBE6"/>
<dbReference type="GO" id="GO:0005737">
    <property type="term" value="C:cytoplasm"/>
    <property type="evidence" value="ECO:0007669"/>
    <property type="project" value="TreeGrafter"/>
</dbReference>
<dbReference type="InterPro" id="IPR036291">
    <property type="entry name" value="NAD(P)-bd_dom_sf"/>
</dbReference>
<keyword evidence="3" id="KW-1185">Reference proteome</keyword>
<proteinExistence type="inferred from homology"/>
<dbReference type="GO" id="GO:0016491">
    <property type="term" value="F:oxidoreductase activity"/>
    <property type="evidence" value="ECO:0007669"/>
    <property type="project" value="UniProtKB-ARBA"/>
</dbReference>
<name>A0A1I1LBE6_9SPHI</name>
<dbReference type="Gene3D" id="3.30.1780.10">
    <property type="entry name" value="ornithine cyclodeaminase, domain 1"/>
    <property type="match status" value="1"/>
</dbReference>